<dbReference type="SUPFAM" id="SSF69304">
    <property type="entry name" value="Tricorn protease N-terminal domain"/>
    <property type="match status" value="1"/>
</dbReference>
<comment type="caution">
    <text evidence="4">The sequence shown here is derived from an EMBL/GenBank/DDBJ whole genome shotgun (WGS) entry which is preliminary data.</text>
</comment>
<evidence type="ECO:0000313" key="5">
    <source>
        <dbReference type="Proteomes" id="UP000824264"/>
    </source>
</evidence>
<reference evidence="4" key="2">
    <citation type="submission" date="2021-04" db="EMBL/GenBank/DDBJ databases">
        <authorList>
            <person name="Gilroy R."/>
        </authorList>
    </citation>
    <scope>NUCLEOTIDE SEQUENCE</scope>
    <source>
        <strain evidence="4">ChiSxjej5B17-1746</strain>
    </source>
</reference>
<dbReference type="EMBL" id="DXGI01000417">
    <property type="protein sequence ID" value="HIW79705.1"/>
    <property type="molecule type" value="Genomic_DNA"/>
</dbReference>
<evidence type="ECO:0000256" key="1">
    <source>
        <dbReference type="ARBA" id="ARBA00009820"/>
    </source>
</evidence>
<dbReference type="SUPFAM" id="SSF52964">
    <property type="entry name" value="TolB, N-terminal domain"/>
    <property type="match status" value="1"/>
</dbReference>
<accession>A0A9D1R2C5</accession>
<dbReference type="PANTHER" id="PTHR36842:SF1">
    <property type="entry name" value="PROTEIN TOLB"/>
    <property type="match status" value="1"/>
</dbReference>
<dbReference type="Gene3D" id="3.40.50.10070">
    <property type="entry name" value="TolB, N-terminal domain"/>
    <property type="match status" value="1"/>
</dbReference>
<dbReference type="AlphaFoldDB" id="A0A9D1R2C5"/>
<protein>
    <submittedName>
        <fullName evidence="4">Translocation protein TolB</fullName>
    </submittedName>
</protein>
<proteinExistence type="inferred from homology"/>
<feature type="signal peptide" evidence="3">
    <location>
        <begin position="1"/>
        <end position="27"/>
    </location>
</feature>
<comment type="similarity">
    <text evidence="1">Belongs to the TolB family.</text>
</comment>
<sequence>MKPFRLFSKALLLLGLAAFFAALPAQAAMQVDIYGPGQNIVKLAMATPLSSGQPAQGLGKELDAAINENLSFLPFMQLTDPKAVLGGTTLAGYQPPNVDFKRFQLAGADLLVTAGWPQGDGSGSTVELRVYETFSGQFVFGNAYSGVTKNEVQDVADRFCADLMKALTGHGDFFLATLAFVKNSGKNKRDVWITKPTGRNLRKITDIPGIAMSPSWSLDGRFIVFSHMDDKSHALGVWDRLTNRVQRIRFPGNTVIGPTFTPGNKVAVSLSTGKNPDIFLLNHAFQKERTLEANGTINVSPTFDAAGTKMAFTSNRMGGPQIFMKDLASGAVTRVTRQGNYNTEPSMSPDGTLIVFSRLTPNGNRIFVQDLASGAERQVSFGPGNDVLPSFAPDSYFIAFTSNRGGQNQIYLTTRHGGDPKKVPTGSGDASFPRWGAIPR</sequence>
<feature type="region of interest" description="Disordered" evidence="2">
    <location>
        <begin position="415"/>
        <end position="440"/>
    </location>
</feature>
<dbReference type="PANTHER" id="PTHR36842">
    <property type="entry name" value="PROTEIN TOLB HOMOLOG"/>
    <property type="match status" value="1"/>
</dbReference>
<dbReference type="Pfam" id="PF07676">
    <property type="entry name" value="PD40"/>
    <property type="match status" value="4"/>
</dbReference>
<keyword evidence="3" id="KW-0732">Signal</keyword>
<gene>
    <name evidence="4" type="ORF">H9874_11280</name>
</gene>
<evidence type="ECO:0000256" key="3">
    <source>
        <dbReference type="SAM" id="SignalP"/>
    </source>
</evidence>
<feature type="chain" id="PRO_5038701296" evidence="3">
    <location>
        <begin position="28"/>
        <end position="440"/>
    </location>
</feature>
<evidence type="ECO:0000256" key="2">
    <source>
        <dbReference type="SAM" id="MobiDB-lite"/>
    </source>
</evidence>
<name>A0A9D1R2C5_9BACT</name>
<dbReference type="Proteomes" id="UP000824264">
    <property type="component" value="Unassembled WGS sequence"/>
</dbReference>
<dbReference type="InterPro" id="IPR011042">
    <property type="entry name" value="6-blade_b-propeller_TolB-like"/>
</dbReference>
<organism evidence="4 5">
    <name type="scientific">Candidatus Bilophila faecipullorum</name>
    <dbReference type="NCBI Taxonomy" id="2838482"/>
    <lineage>
        <taxon>Bacteria</taxon>
        <taxon>Pseudomonadati</taxon>
        <taxon>Thermodesulfobacteriota</taxon>
        <taxon>Desulfovibrionia</taxon>
        <taxon>Desulfovibrionales</taxon>
        <taxon>Desulfovibrionaceae</taxon>
        <taxon>Bilophila</taxon>
    </lineage>
</organism>
<evidence type="ECO:0000313" key="4">
    <source>
        <dbReference type="EMBL" id="HIW79705.1"/>
    </source>
</evidence>
<reference evidence="4" key="1">
    <citation type="journal article" date="2021" name="PeerJ">
        <title>Extensive microbial diversity within the chicken gut microbiome revealed by metagenomics and culture.</title>
        <authorList>
            <person name="Gilroy R."/>
            <person name="Ravi A."/>
            <person name="Getino M."/>
            <person name="Pursley I."/>
            <person name="Horton D.L."/>
            <person name="Alikhan N.F."/>
            <person name="Baker D."/>
            <person name="Gharbi K."/>
            <person name="Hall N."/>
            <person name="Watson M."/>
            <person name="Adriaenssens E.M."/>
            <person name="Foster-Nyarko E."/>
            <person name="Jarju S."/>
            <person name="Secka A."/>
            <person name="Antonio M."/>
            <person name="Oren A."/>
            <person name="Chaudhuri R.R."/>
            <person name="La Ragione R."/>
            <person name="Hildebrand F."/>
            <person name="Pallen M.J."/>
        </authorList>
    </citation>
    <scope>NUCLEOTIDE SEQUENCE</scope>
    <source>
        <strain evidence="4">ChiSxjej5B17-1746</strain>
    </source>
</reference>
<dbReference type="Gene3D" id="2.120.10.30">
    <property type="entry name" value="TolB, C-terminal domain"/>
    <property type="match status" value="2"/>
</dbReference>
<dbReference type="InterPro" id="IPR011659">
    <property type="entry name" value="WD40"/>
</dbReference>